<dbReference type="PANTHER" id="PTHR48207">
    <property type="entry name" value="SUCCINATE--HYDROXYMETHYLGLUTARATE COA-TRANSFERASE"/>
    <property type="match status" value="1"/>
</dbReference>
<dbReference type="InterPro" id="IPR044855">
    <property type="entry name" value="CoA-Trfase_III_dom3_sf"/>
</dbReference>
<evidence type="ECO:0000256" key="1">
    <source>
        <dbReference type="ARBA" id="ARBA00022679"/>
    </source>
</evidence>
<protein>
    <submittedName>
        <fullName evidence="3">Formyl-CoA transferase</fullName>
    </submittedName>
</protein>
<dbReference type="SUPFAM" id="SSF89796">
    <property type="entry name" value="CoA-transferase family III (CaiB/BaiF)"/>
    <property type="match status" value="1"/>
</dbReference>
<accession>A0ABS1CTY9</accession>
<organism evidence="3 4">
    <name type="scientific">Paracraurococcus ruber</name>
    <dbReference type="NCBI Taxonomy" id="77675"/>
    <lineage>
        <taxon>Bacteria</taxon>
        <taxon>Pseudomonadati</taxon>
        <taxon>Pseudomonadota</taxon>
        <taxon>Alphaproteobacteria</taxon>
        <taxon>Acetobacterales</taxon>
        <taxon>Roseomonadaceae</taxon>
        <taxon>Paracraurococcus</taxon>
    </lineage>
</organism>
<sequence>MPDAAGDPGGARRAERPAGEPGGPLEGVKVVDLTTVVVGPICTRTLADQGAEVIKVEAPGGDILRYLAAGCRTPSMSGKFINFNRNKRAITLDIKQPGGLAALKRLIAGADVFVSNVRPAGLARAGLDPASLAALNPRLIQCGIVAFGEGGRYAGRPAYDPVIQSLSGVAGTFHRAIGEPRFVPMVMTDHITGLVAAQAIGFALYRREKTGVGEAIEVPMFEVAASFVTSEHLGAATFDPPEGPTGDARLLSPDYRPLPTMDGWITVQPNSNKQAFAFFNAIGRPELKDDPRFDSPIARTENAAEYFRLRVEGLAQRSTAEWLAIFAAADVPAARYNSIDDLLEDPHLVDVGFWQYDDHPTEGRIRRTRTPVTFAGGMRAETLPAPRLGAHTDAILAEAGYSPAEIAALRASGAAP</sequence>
<dbReference type="Pfam" id="PF02515">
    <property type="entry name" value="CoA_transf_3"/>
    <property type="match status" value="1"/>
</dbReference>
<dbReference type="InterPro" id="IPR003673">
    <property type="entry name" value="CoA-Trfase_fam_III"/>
</dbReference>
<reference evidence="3 4" key="1">
    <citation type="journal article" date="2020" name="Microorganisms">
        <title>Osmotic Adaptation and Compatible Solute Biosynthesis of Phototrophic Bacteria as Revealed from Genome Analyses.</title>
        <authorList>
            <person name="Imhoff J.F."/>
            <person name="Rahn T."/>
            <person name="Kunzel S."/>
            <person name="Keller A."/>
            <person name="Neulinger S.C."/>
        </authorList>
    </citation>
    <scope>NUCLEOTIDE SEQUENCE [LARGE SCALE GENOMIC DNA]</scope>
    <source>
        <strain evidence="3 4">DSM 15382</strain>
    </source>
</reference>
<keyword evidence="4" id="KW-1185">Reference proteome</keyword>
<dbReference type="Proteomes" id="UP000697995">
    <property type="component" value="Unassembled WGS sequence"/>
</dbReference>
<comment type="caution">
    <text evidence="3">The sequence shown here is derived from an EMBL/GenBank/DDBJ whole genome shotgun (WGS) entry which is preliminary data.</text>
</comment>
<dbReference type="Gene3D" id="3.30.1540.10">
    <property type="entry name" value="formyl-coa transferase, domain 3"/>
    <property type="match status" value="1"/>
</dbReference>
<evidence type="ECO:0000313" key="4">
    <source>
        <dbReference type="Proteomes" id="UP000697995"/>
    </source>
</evidence>
<evidence type="ECO:0000313" key="3">
    <source>
        <dbReference type="EMBL" id="MBK1657945.1"/>
    </source>
</evidence>
<evidence type="ECO:0000256" key="2">
    <source>
        <dbReference type="SAM" id="MobiDB-lite"/>
    </source>
</evidence>
<feature type="region of interest" description="Disordered" evidence="2">
    <location>
        <begin position="1"/>
        <end position="26"/>
    </location>
</feature>
<dbReference type="InterPro" id="IPR050483">
    <property type="entry name" value="CoA-transferase_III_domain"/>
</dbReference>
<dbReference type="GO" id="GO:0016740">
    <property type="term" value="F:transferase activity"/>
    <property type="evidence" value="ECO:0007669"/>
    <property type="project" value="UniProtKB-KW"/>
</dbReference>
<keyword evidence="1 3" id="KW-0808">Transferase</keyword>
<dbReference type="InterPro" id="IPR023606">
    <property type="entry name" value="CoA-Trfase_III_dom_1_sf"/>
</dbReference>
<proteinExistence type="predicted"/>
<dbReference type="EMBL" id="NRSG01000033">
    <property type="protein sequence ID" value="MBK1657945.1"/>
    <property type="molecule type" value="Genomic_DNA"/>
</dbReference>
<dbReference type="Gene3D" id="3.40.50.10540">
    <property type="entry name" value="Crotonobetainyl-coa:carnitine coa-transferase, domain 1"/>
    <property type="match status" value="1"/>
</dbReference>
<gene>
    <name evidence="3" type="ORF">CKO45_06840</name>
</gene>
<dbReference type="PANTHER" id="PTHR48207:SF4">
    <property type="entry name" value="BLL6097 PROTEIN"/>
    <property type="match status" value="1"/>
</dbReference>
<name>A0ABS1CTY9_9PROT</name>